<dbReference type="InterPro" id="IPR006597">
    <property type="entry name" value="Sel1-like"/>
</dbReference>
<dbReference type="EMBL" id="BLAL01000313">
    <property type="protein sequence ID" value="GET02634.1"/>
    <property type="molecule type" value="Genomic_DNA"/>
</dbReference>
<dbReference type="SUPFAM" id="SSF81901">
    <property type="entry name" value="HCP-like"/>
    <property type="match status" value="2"/>
</dbReference>
<dbReference type="PROSITE" id="PS50011">
    <property type="entry name" value="PROTEIN_KINASE_DOM"/>
    <property type="match status" value="1"/>
</dbReference>
<proteinExistence type="predicted"/>
<dbReference type="PROSITE" id="PS00107">
    <property type="entry name" value="PROTEIN_KINASE_ATP"/>
    <property type="match status" value="1"/>
</dbReference>
<dbReference type="PANTHER" id="PTHR43628">
    <property type="entry name" value="ACTIVATOR OF C KINASE PROTEIN 1-RELATED"/>
    <property type="match status" value="1"/>
</dbReference>
<dbReference type="AlphaFoldDB" id="A0A8H3R424"/>
<keyword evidence="3" id="KW-0418">Kinase</keyword>
<dbReference type="PANTHER" id="PTHR43628:SF1">
    <property type="entry name" value="CHITIN SYNTHASE REGULATORY FACTOR 2-RELATED"/>
    <property type="match status" value="1"/>
</dbReference>
<dbReference type="Pfam" id="PF08238">
    <property type="entry name" value="Sel1"/>
    <property type="match status" value="7"/>
</dbReference>
<dbReference type="InterPro" id="IPR017441">
    <property type="entry name" value="Protein_kinase_ATP_BS"/>
</dbReference>
<feature type="binding site" evidence="1">
    <location>
        <position position="57"/>
    </location>
    <ligand>
        <name>ATP</name>
        <dbReference type="ChEBI" id="CHEBI:30616"/>
    </ligand>
</feature>
<evidence type="ECO:0000313" key="3">
    <source>
        <dbReference type="EMBL" id="GET02634.1"/>
    </source>
</evidence>
<feature type="domain" description="Protein kinase" evidence="2">
    <location>
        <begin position="28"/>
        <end position="290"/>
    </location>
</feature>
<dbReference type="Gene3D" id="1.25.40.10">
    <property type="entry name" value="Tetratricopeptide repeat domain"/>
    <property type="match status" value="2"/>
</dbReference>
<protein>
    <submittedName>
        <fullName evidence="3">Kinase-like domain-containing protein</fullName>
    </submittedName>
</protein>
<dbReference type="SMART" id="SM00671">
    <property type="entry name" value="SEL1"/>
    <property type="match status" value="6"/>
</dbReference>
<dbReference type="InterPro" id="IPR011009">
    <property type="entry name" value="Kinase-like_dom_sf"/>
</dbReference>
<gene>
    <name evidence="3" type="ORF">RCL2_002901000</name>
</gene>
<dbReference type="GO" id="GO:0005524">
    <property type="term" value="F:ATP binding"/>
    <property type="evidence" value="ECO:0007669"/>
    <property type="project" value="UniProtKB-UniRule"/>
</dbReference>
<name>A0A8H3R424_9GLOM</name>
<dbReference type="InterPro" id="IPR011990">
    <property type="entry name" value="TPR-like_helical_dom_sf"/>
</dbReference>
<sequence length="672" mass="77164">MQNTNECINWIEEAITKDYIRLYEHKYFSNIEKIGIGGFGKVYRASWRNSEQYFALKSFFNLDNVIAKEIVHELKLQHDIQFHNNIIKFYGVVKFDPENGDVQSKNYLLVMEYADSGTLKNYLKENFNILTWNDKYNLACQLACAVSCLHNEGIHSGNVLVHQNIIKLSDFGLSKRIESSSNTQSKLFGIIPYVDPKRFGGRRKNKNSTQKYSLNEKSDVYSVGVFFWEISSGQPPFYVDLALEISQGLREDPIPDTPEDYIKIYTECWNGEPDKRPTINQVVERLKEIIIKMNKNYQTELSPQSTLTGDQNFNPTNIGISSNTNSSLHGEMSRIIQNFNSTSSNTDNSLHGELSQFIQDFNKMNTKEILLTTSSNENISIIVNDIVNYIFKILNEGKEPTLTKDLKNILDYFNNDNINSREIYDWLLINQNNSDSLFLLGYFNYLGIETNEGNKKAFDLFVNASEQSHTLAQFYVGLCYQLGHGTVKDEKLAFRYFEKIVDMGYTLGLLRFGYCYEYGIGTRVDNNKALELVDKDYEKAIELYHKAANSGDSDAQNNLANMYRNGEGVDKDYEKAIELYHKAANSGDSDAQNNLANMYRNGEGVDKDYEKAIELYHKAANSGYSDAQYNLALMYEYGKGTEQNIDQAIYWYEKSAKQGDQDAQNKLEELRK</sequence>
<keyword evidence="1" id="KW-0547">Nucleotide-binding</keyword>
<evidence type="ECO:0000259" key="2">
    <source>
        <dbReference type="PROSITE" id="PS50011"/>
    </source>
</evidence>
<organism evidence="3 4">
    <name type="scientific">Rhizophagus clarus</name>
    <dbReference type="NCBI Taxonomy" id="94130"/>
    <lineage>
        <taxon>Eukaryota</taxon>
        <taxon>Fungi</taxon>
        <taxon>Fungi incertae sedis</taxon>
        <taxon>Mucoromycota</taxon>
        <taxon>Glomeromycotina</taxon>
        <taxon>Glomeromycetes</taxon>
        <taxon>Glomerales</taxon>
        <taxon>Glomeraceae</taxon>
        <taxon>Rhizophagus</taxon>
    </lineage>
</organism>
<reference evidence="3" key="1">
    <citation type="submission" date="2019-10" db="EMBL/GenBank/DDBJ databases">
        <title>Conservation and host-specific expression of non-tandemly repeated heterogenous ribosome RNA gene in arbuscular mycorrhizal fungi.</title>
        <authorList>
            <person name="Maeda T."/>
            <person name="Kobayashi Y."/>
            <person name="Nakagawa T."/>
            <person name="Ezawa T."/>
            <person name="Yamaguchi K."/>
            <person name="Bino T."/>
            <person name="Nishimoto Y."/>
            <person name="Shigenobu S."/>
            <person name="Kawaguchi M."/>
        </authorList>
    </citation>
    <scope>NUCLEOTIDE SEQUENCE</scope>
    <source>
        <strain evidence="3">HR1</strain>
    </source>
</reference>
<dbReference type="InterPro" id="IPR052945">
    <property type="entry name" value="Mitotic_Regulator"/>
</dbReference>
<dbReference type="InterPro" id="IPR001245">
    <property type="entry name" value="Ser-Thr/Tyr_kinase_cat_dom"/>
</dbReference>
<accession>A0A8H3R424</accession>
<evidence type="ECO:0000313" key="4">
    <source>
        <dbReference type="Proteomes" id="UP000615446"/>
    </source>
</evidence>
<dbReference type="InterPro" id="IPR000719">
    <property type="entry name" value="Prot_kinase_dom"/>
</dbReference>
<keyword evidence="3" id="KW-0808">Transferase</keyword>
<dbReference type="Pfam" id="PF07714">
    <property type="entry name" value="PK_Tyr_Ser-Thr"/>
    <property type="match status" value="1"/>
</dbReference>
<dbReference type="Proteomes" id="UP000615446">
    <property type="component" value="Unassembled WGS sequence"/>
</dbReference>
<dbReference type="Gene3D" id="1.10.510.10">
    <property type="entry name" value="Transferase(Phosphotransferase) domain 1"/>
    <property type="match status" value="1"/>
</dbReference>
<comment type="caution">
    <text evidence="3">The sequence shown here is derived from an EMBL/GenBank/DDBJ whole genome shotgun (WGS) entry which is preliminary data.</text>
</comment>
<dbReference type="GO" id="GO:0004672">
    <property type="term" value="F:protein kinase activity"/>
    <property type="evidence" value="ECO:0007669"/>
    <property type="project" value="InterPro"/>
</dbReference>
<keyword evidence="1" id="KW-0067">ATP-binding</keyword>
<evidence type="ECO:0000256" key="1">
    <source>
        <dbReference type="PROSITE-ProRule" id="PRU10141"/>
    </source>
</evidence>
<dbReference type="OrthoDB" id="2384430at2759"/>
<dbReference type="SUPFAM" id="SSF56112">
    <property type="entry name" value="Protein kinase-like (PK-like)"/>
    <property type="match status" value="1"/>
</dbReference>